<evidence type="ECO:0000313" key="1">
    <source>
        <dbReference type="EMBL" id="MBW0490249.1"/>
    </source>
</evidence>
<comment type="caution">
    <text evidence="1">The sequence shown here is derived from an EMBL/GenBank/DDBJ whole genome shotgun (WGS) entry which is preliminary data.</text>
</comment>
<accession>A0A9Q3CT74</accession>
<evidence type="ECO:0000313" key="2">
    <source>
        <dbReference type="Proteomes" id="UP000765509"/>
    </source>
</evidence>
<dbReference type="AlphaFoldDB" id="A0A9Q3CT74"/>
<dbReference type="Proteomes" id="UP000765509">
    <property type="component" value="Unassembled WGS sequence"/>
</dbReference>
<gene>
    <name evidence="1" type="ORF">O181_029964</name>
</gene>
<dbReference type="PANTHER" id="PTHR11439">
    <property type="entry name" value="GAG-POL-RELATED RETROTRANSPOSON"/>
    <property type="match status" value="1"/>
</dbReference>
<dbReference type="PANTHER" id="PTHR11439:SF483">
    <property type="entry name" value="PEPTIDE SYNTHASE GLIP-LIKE, PUTATIVE (AFU_ORTHOLOGUE AFUA_3G12920)-RELATED"/>
    <property type="match status" value="1"/>
</dbReference>
<sequence length="150" mass="16744">MGPTLVHWSLLDQLVGYLHKTRDHGIRIHPGNISLSLWSNAGWGGDLKRSQMGFVLKLGKAPILWGSKCQSLVALLTCAAEYIALSDSTQHLVQAINQLGQLVGKLNKTIFCNNQAAVQVLLDNKLRKQMRYLDRVSSLSMKRFANMESR</sequence>
<reference evidence="1" key="1">
    <citation type="submission" date="2021-03" db="EMBL/GenBank/DDBJ databases">
        <title>Draft genome sequence of rust myrtle Austropuccinia psidii MF-1, a brazilian biotype.</title>
        <authorList>
            <person name="Quecine M.C."/>
            <person name="Pachon D.M.R."/>
            <person name="Bonatelli M.L."/>
            <person name="Correr F.H."/>
            <person name="Franceschini L.M."/>
            <person name="Leite T.F."/>
            <person name="Margarido G.R.A."/>
            <person name="Almeida C.A."/>
            <person name="Ferrarezi J.A."/>
            <person name="Labate C.A."/>
        </authorList>
    </citation>
    <scope>NUCLEOTIDE SEQUENCE</scope>
    <source>
        <strain evidence="1">MF-1</strain>
    </source>
</reference>
<dbReference type="EMBL" id="AVOT02010482">
    <property type="protein sequence ID" value="MBW0490249.1"/>
    <property type="molecule type" value="Genomic_DNA"/>
</dbReference>
<keyword evidence="2" id="KW-1185">Reference proteome</keyword>
<proteinExistence type="predicted"/>
<organism evidence="1 2">
    <name type="scientific">Austropuccinia psidii MF-1</name>
    <dbReference type="NCBI Taxonomy" id="1389203"/>
    <lineage>
        <taxon>Eukaryota</taxon>
        <taxon>Fungi</taxon>
        <taxon>Dikarya</taxon>
        <taxon>Basidiomycota</taxon>
        <taxon>Pucciniomycotina</taxon>
        <taxon>Pucciniomycetes</taxon>
        <taxon>Pucciniales</taxon>
        <taxon>Sphaerophragmiaceae</taxon>
        <taxon>Austropuccinia</taxon>
    </lineage>
</organism>
<name>A0A9Q3CT74_9BASI</name>
<dbReference type="CDD" id="cd09272">
    <property type="entry name" value="RNase_HI_RT_Ty1"/>
    <property type="match status" value="1"/>
</dbReference>
<protein>
    <submittedName>
        <fullName evidence="1">Uncharacterized protein</fullName>
    </submittedName>
</protein>